<dbReference type="GO" id="GO:0042651">
    <property type="term" value="C:thylakoid membrane"/>
    <property type="evidence" value="ECO:0007669"/>
    <property type="project" value="UniProtKB-UniRule"/>
</dbReference>
<organism evidence="8">
    <name type="scientific">Colemanosphaera charkowiensis</name>
    <dbReference type="NCBI Taxonomy" id="51706"/>
    <lineage>
        <taxon>Eukaryota</taxon>
        <taxon>Viridiplantae</taxon>
        <taxon>Chlorophyta</taxon>
        <taxon>core chlorophytes</taxon>
        <taxon>Chlorophyceae</taxon>
        <taxon>CS clade</taxon>
        <taxon>Chlamydomonadales</taxon>
        <taxon>Volvocaceae</taxon>
        <taxon>Colemanosphaera</taxon>
    </lineage>
</organism>
<comment type="subunit">
    <text evidence="6">May interact with Ccs1.</text>
</comment>
<evidence type="ECO:0000256" key="3">
    <source>
        <dbReference type="ARBA" id="ARBA00022748"/>
    </source>
</evidence>
<feature type="transmembrane region" description="Helical" evidence="6">
    <location>
        <begin position="309"/>
        <end position="328"/>
    </location>
</feature>
<dbReference type="NCBIfam" id="TIGR03144">
    <property type="entry name" value="cytochr_II_ccsB"/>
    <property type="match status" value="1"/>
</dbReference>
<dbReference type="PANTHER" id="PTHR30071">
    <property type="entry name" value="HEME EXPORTER PROTEIN C"/>
    <property type="match status" value="1"/>
</dbReference>
<dbReference type="GO" id="GO:0017004">
    <property type="term" value="P:cytochrome complex assembly"/>
    <property type="evidence" value="ECO:0007669"/>
    <property type="project" value="UniProtKB-UniRule"/>
</dbReference>
<dbReference type="Pfam" id="PF01578">
    <property type="entry name" value="Cytochrom_C_asm"/>
    <property type="match status" value="1"/>
</dbReference>
<name>A0A6C0RVQ9_9CHLO</name>
<evidence type="ECO:0000259" key="7">
    <source>
        <dbReference type="Pfam" id="PF01578"/>
    </source>
</evidence>
<evidence type="ECO:0000256" key="2">
    <source>
        <dbReference type="ARBA" id="ARBA00022692"/>
    </source>
</evidence>
<protein>
    <recommendedName>
        <fullName evidence="6">Cytochrome c biogenesis protein CcsA</fullName>
    </recommendedName>
</protein>
<evidence type="ECO:0000313" key="8">
    <source>
        <dbReference type="EMBL" id="QIA47067.1"/>
    </source>
</evidence>
<evidence type="ECO:0000256" key="5">
    <source>
        <dbReference type="ARBA" id="ARBA00023136"/>
    </source>
</evidence>
<dbReference type="InterPro" id="IPR002541">
    <property type="entry name" value="Cyt_c_assembly"/>
</dbReference>
<feature type="transmembrane region" description="Helical" evidence="6">
    <location>
        <begin position="343"/>
        <end position="358"/>
    </location>
</feature>
<dbReference type="PANTHER" id="PTHR30071:SF1">
    <property type="entry name" value="CYTOCHROME B_B6 PROTEIN-RELATED"/>
    <property type="match status" value="1"/>
</dbReference>
<keyword evidence="4 6" id="KW-1133">Transmembrane helix</keyword>
<proteinExistence type="inferred from homology"/>
<keyword evidence="8" id="KW-0934">Plastid</keyword>
<feature type="transmembrane region" description="Helical" evidence="6">
    <location>
        <begin position="145"/>
        <end position="163"/>
    </location>
</feature>
<comment type="function">
    <text evidence="6">Required during biogenesis of c-type cytochromes (cytochrome c6 and cytochrome f) at the step of heme attachment.</text>
</comment>
<evidence type="ECO:0000256" key="6">
    <source>
        <dbReference type="HAMAP-Rule" id="MF_01391"/>
    </source>
</evidence>
<comment type="similarity">
    <text evidence="6">Belongs to the CcmF/CycK/Ccl1/NrfE/CcsA family.</text>
</comment>
<dbReference type="GO" id="GO:0005886">
    <property type="term" value="C:plasma membrane"/>
    <property type="evidence" value="ECO:0007669"/>
    <property type="project" value="TreeGrafter"/>
</dbReference>
<dbReference type="EMBL" id="MH511733">
    <property type="protein sequence ID" value="QIA47067.1"/>
    <property type="molecule type" value="Genomic_DNA"/>
</dbReference>
<dbReference type="InterPro" id="IPR045062">
    <property type="entry name" value="Cyt_c_biogenesis_CcsA/CcmC"/>
</dbReference>
<feature type="transmembrane region" description="Helical" evidence="6">
    <location>
        <begin position="370"/>
        <end position="391"/>
    </location>
</feature>
<keyword evidence="6" id="KW-0793">Thylakoid</keyword>
<comment type="subcellular location">
    <subcellularLocation>
        <location evidence="6">Cellular thylakoid membrane</location>
        <topology evidence="6">Multi-pass membrane protein</topology>
    </subcellularLocation>
    <subcellularLocation>
        <location evidence="1">Membrane</location>
        <topology evidence="1">Multi-pass membrane protein</topology>
    </subcellularLocation>
</comment>
<evidence type="ECO:0000256" key="4">
    <source>
        <dbReference type="ARBA" id="ARBA00022989"/>
    </source>
</evidence>
<keyword evidence="3 6" id="KW-0201">Cytochrome c-type biogenesis</keyword>
<dbReference type="AlphaFoldDB" id="A0A6C0RVQ9"/>
<keyword evidence="5 6" id="KW-0472">Membrane</keyword>
<gene>
    <name evidence="6 8" type="primary">ccsA</name>
</gene>
<feature type="transmembrane region" description="Helical" evidence="6">
    <location>
        <begin position="215"/>
        <end position="241"/>
    </location>
</feature>
<feature type="transmembrane region" description="Helical" evidence="6">
    <location>
        <begin position="115"/>
        <end position="133"/>
    </location>
</feature>
<dbReference type="HAMAP" id="MF_01391">
    <property type="entry name" value="CytC_CcsA"/>
    <property type="match status" value="1"/>
</dbReference>
<feature type="transmembrane region" description="Helical" evidence="6">
    <location>
        <begin position="20"/>
        <end position="39"/>
    </location>
</feature>
<sequence length="401" mass="45228">MLLNNTINLEETENFLRNATFLILFFTTIFYWIYTAFYTPTNFKMNSLKAGAFNSTDPKLLDKEDSLSQYETQDKLGFFDKANQVENTTKMAVIKDSNHITVLVQSLGKSMVIGLPYFFMIISNLLLVLLLLVRWEISGHFPLSNLYESLMFLAWCCTFLYLICKTSFTVSVEKILGSITAPSALLMNAFATFSLPKEMQESAPLVPALQSNWLMMHVTVMIISYATLIIGSLLSILFLILNKLSTSKIKTQSLLINNYSTSTQSNNLLNSVVAPIVKDFDFPMGTNSDKKFNGLTNLIVNLDALSYRIIGLGFPFLTIGILSGAVWANEAWGSYWSWDPKETWALLTWLIFAIYLHTRLTKGWQGEKPAVIASLGFLVVWFCYLGVNLIGEGLHSYGFFN</sequence>
<dbReference type="GO" id="GO:0020037">
    <property type="term" value="F:heme binding"/>
    <property type="evidence" value="ECO:0007669"/>
    <property type="project" value="InterPro"/>
</dbReference>
<evidence type="ECO:0000256" key="1">
    <source>
        <dbReference type="ARBA" id="ARBA00004141"/>
    </source>
</evidence>
<accession>A0A6C0RVQ9</accession>
<keyword evidence="2 6" id="KW-0812">Transmembrane</keyword>
<dbReference type="InterPro" id="IPR017562">
    <property type="entry name" value="Cyt_c_biogenesis_CcsA"/>
</dbReference>
<feature type="domain" description="Cytochrome c assembly protein" evidence="7">
    <location>
        <begin position="143"/>
        <end position="395"/>
    </location>
</feature>
<geneLocation type="plastid" evidence="8"/>
<reference evidence="8" key="1">
    <citation type="journal article" date="2019" name="Front. Microbiol.">
        <title>Evolutionary Analysis of Unicellular Species in Chlamydomonadales Through Chloroplast Genome Comparison With the Colonial Volvocine Algae.</title>
        <authorList>
            <person name="Hu Y."/>
            <person name="Xing W."/>
            <person name="Song H."/>
            <person name="Zhu H."/>
            <person name="Liu G."/>
            <person name="Hu Z."/>
        </authorList>
    </citation>
    <scope>NUCLEOTIDE SEQUENCE</scope>
</reference>